<feature type="compositionally biased region" description="Polar residues" evidence="17">
    <location>
        <begin position="1"/>
        <end position="15"/>
    </location>
</feature>
<evidence type="ECO:0000259" key="19">
    <source>
        <dbReference type="PROSITE" id="PS50208"/>
    </source>
</evidence>
<dbReference type="PRINTS" id="PR00376">
    <property type="entry name" value="IL1BCENZYME"/>
</dbReference>
<gene>
    <name evidence="20" type="ORF">CVLEPA_LOCUS626</name>
</gene>
<evidence type="ECO:0000256" key="6">
    <source>
        <dbReference type="ARBA" id="ARBA00022703"/>
    </source>
</evidence>
<dbReference type="PROSITE" id="PS50208">
    <property type="entry name" value="CASPASE_P20"/>
    <property type="match status" value="1"/>
</dbReference>
<reference evidence="20 21" key="1">
    <citation type="submission" date="2024-02" db="EMBL/GenBank/DDBJ databases">
        <authorList>
            <person name="Daric V."/>
            <person name="Darras S."/>
        </authorList>
    </citation>
    <scope>NUCLEOTIDE SEQUENCE [LARGE SCALE GENOMIC DNA]</scope>
</reference>
<dbReference type="SMART" id="SM00115">
    <property type="entry name" value="CASc"/>
    <property type="match status" value="1"/>
</dbReference>
<dbReference type="PROSITE" id="PS01122">
    <property type="entry name" value="CASPASE_CYS"/>
    <property type="match status" value="1"/>
</dbReference>
<comment type="subcellular location">
    <subcellularLocation>
        <location evidence="2">Cytoplasm</location>
    </subcellularLocation>
    <subcellularLocation>
        <location evidence="1">Nucleus</location>
    </subcellularLocation>
</comment>
<dbReference type="PANTHER" id="PTHR10454">
    <property type="entry name" value="CASPASE"/>
    <property type="match status" value="1"/>
</dbReference>
<evidence type="ECO:0000256" key="17">
    <source>
        <dbReference type="SAM" id="MobiDB-lite"/>
    </source>
</evidence>
<feature type="region of interest" description="Disordered" evidence="17">
    <location>
        <begin position="1"/>
        <end position="50"/>
    </location>
</feature>
<feature type="domain" description="Caspase family p20" evidence="19">
    <location>
        <begin position="82"/>
        <end position="206"/>
    </location>
</feature>
<dbReference type="PIRSF" id="PIRSF038001">
    <property type="entry name" value="Caspase_ICE"/>
    <property type="match status" value="1"/>
</dbReference>
<dbReference type="Gene3D" id="3.40.50.1460">
    <property type="match status" value="1"/>
</dbReference>
<dbReference type="InterPro" id="IPR033139">
    <property type="entry name" value="Caspase_cys_AS"/>
</dbReference>
<sequence length="340" mass="37959">MSDKASFSSDQTKPQKSAGEMLTSDIPTLSNNTNNNTTDESAVHNTDTDTLPEYNDRVIYELKPTGRKHTPLLDNYNMNGPKRGHAVIINNESFHWTTGMNKRVGTDVDAQNLKRTFTKLGFKVHKHKDTSCIDLLEILQDMAAKDHTGSDCFVCAILSHGDDGCVYGTDGIIKIRKLVDMFRGDICPSLAGKPKIFIFQACRGTKHEIPVPPAQDVVDGPMADEDDEFHTVVVDSGPTPTLPSASDFLFCYSVAEGYYSHRDTLYGSWYVQDFTSVMNSLVFKEGSESVDFLDVLTAVHRRVSERRVERTMSQSALGKKQMPCFLSMLTKKLYFSKKAK</sequence>
<evidence type="ECO:0000256" key="11">
    <source>
        <dbReference type="ARBA" id="ARBA00023242"/>
    </source>
</evidence>
<comment type="catalytic activity">
    <reaction evidence="12">
        <text>Strict requirement for Asp at position P1 and has a preferred cleavage sequence of Val-Glu-His-Asp-|-.</text>
        <dbReference type="EC" id="3.4.22.59"/>
    </reaction>
</comment>
<dbReference type="CDD" id="cd00032">
    <property type="entry name" value="CASc"/>
    <property type="match status" value="1"/>
</dbReference>
<name>A0ABP0EW13_CLALP</name>
<feature type="compositionally biased region" description="Polar residues" evidence="17">
    <location>
        <begin position="39"/>
        <end position="49"/>
    </location>
</feature>
<comment type="subunit">
    <text evidence="13">Heterotetramer that consists of two anti-parallel arranged heterodimers, each one formed by a 18 kDa (Caspase-6 subunit p18) and a 11 kDa (Caspase-6 subunit p11) subunit.</text>
</comment>
<evidence type="ECO:0000256" key="15">
    <source>
        <dbReference type="ARBA" id="ARBA00029534"/>
    </source>
</evidence>
<dbReference type="PANTHER" id="PTHR10454:SF206">
    <property type="entry name" value="CASPASE-6"/>
    <property type="match status" value="1"/>
</dbReference>
<keyword evidence="5" id="KW-0645">Protease</keyword>
<dbReference type="EMBL" id="CAWYQH010000001">
    <property type="protein sequence ID" value="CAK8671577.1"/>
    <property type="molecule type" value="Genomic_DNA"/>
</dbReference>
<keyword evidence="6" id="KW-0053">Apoptosis</keyword>
<dbReference type="PROSITE" id="PS50207">
    <property type="entry name" value="CASPASE_P10"/>
    <property type="match status" value="1"/>
</dbReference>
<dbReference type="InterPro" id="IPR001309">
    <property type="entry name" value="Pept_C14_p20"/>
</dbReference>
<evidence type="ECO:0000256" key="13">
    <source>
        <dbReference type="ARBA" id="ARBA00029473"/>
    </source>
</evidence>
<evidence type="ECO:0000256" key="7">
    <source>
        <dbReference type="ARBA" id="ARBA00022801"/>
    </source>
</evidence>
<evidence type="ECO:0000256" key="1">
    <source>
        <dbReference type="ARBA" id="ARBA00004123"/>
    </source>
</evidence>
<dbReference type="InterPro" id="IPR011600">
    <property type="entry name" value="Pept_C14_caspase"/>
</dbReference>
<dbReference type="SUPFAM" id="SSF52129">
    <property type="entry name" value="Caspase-like"/>
    <property type="match status" value="1"/>
</dbReference>
<keyword evidence="4" id="KW-0963">Cytoplasm</keyword>
<dbReference type="PROSITE" id="PS01121">
    <property type="entry name" value="CASPASE_HIS"/>
    <property type="match status" value="1"/>
</dbReference>
<proteinExistence type="inferred from homology"/>
<dbReference type="InterPro" id="IPR029030">
    <property type="entry name" value="Caspase-like_dom_sf"/>
</dbReference>
<keyword evidence="11" id="KW-0539">Nucleus</keyword>
<dbReference type="EC" id="3.4.22.59" evidence="14"/>
<dbReference type="InterPro" id="IPR016129">
    <property type="entry name" value="Caspase_his_AS"/>
</dbReference>
<keyword evidence="21" id="KW-1185">Reference proteome</keyword>
<keyword evidence="8" id="KW-0788">Thiol protease</keyword>
<evidence type="ECO:0000256" key="4">
    <source>
        <dbReference type="ARBA" id="ARBA00022490"/>
    </source>
</evidence>
<evidence type="ECO:0000256" key="9">
    <source>
        <dbReference type="ARBA" id="ARBA00022813"/>
    </source>
</evidence>
<evidence type="ECO:0000259" key="18">
    <source>
        <dbReference type="PROSITE" id="PS50207"/>
    </source>
</evidence>
<accession>A0ABP0EW13</accession>
<keyword evidence="10" id="KW-0865">Zymogen</keyword>
<protein>
    <recommendedName>
        <fullName evidence="15">Caspase-6</fullName>
        <ecNumber evidence="14">3.4.22.59</ecNumber>
    </recommendedName>
</protein>
<dbReference type="Proteomes" id="UP001642483">
    <property type="component" value="Unassembled WGS sequence"/>
</dbReference>
<dbReference type="InterPro" id="IPR002138">
    <property type="entry name" value="Pept_C14_p10"/>
</dbReference>
<dbReference type="InterPro" id="IPR002398">
    <property type="entry name" value="Pept_C14"/>
</dbReference>
<evidence type="ECO:0000256" key="16">
    <source>
        <dbReference type="RuleBase" id="RU003971"/>
    </source>
</evidence>
<evidence type="ECO:0000256" key="8">
    <source>
        <dbReference type="ARBA" id="ARBA00022807"/>
    </source>
</evidence>
<evidence type="ECO:0000256" key="3">
    <source>
        <dbReference type="ARBA" id="ARBA00010134"/>
    </source>
</evidence>
<feature type="domain" description="Caspase family p10" evidence="18">
    <location>
        <begin position="238"/>
        <end position="337"/>
    </location>
</feature>
<evidence type="ECO:0000256" key="5">
    <source>
        <dbReference type="ARBA" id="ARBA00022670"/>
    </source>
</evidence>
<keyword evidence="7" id="KW-0378">Hydrolase</keyword>
<evidence type="ECO:0000256" key="2">
    <source>
        <dbReference type="ARBA" id="ARBA00004496"/>
    </source>
</evidence>
<evidence type="ECO:0000256" key="14">
    <source>
        <dbReference type="ARBA" id="ARBA00029486"/>
    </source>
</evidence>
<evidence type="ECO:0000256" key="12">
    <source>
        <dbReference type="ARBA" id="ARBA00029356"/>
    </source>
</evidence>
<dbReference type="Pfam" id="PF00656">
    <property type="entry name" value="Peptidase_C14"/>
    <property type="match status" value="1"/>
</dbReference>
<keyword evidence="9" id="KW-0068">Autocatalytic cleavage</keyword>
<evidence type="ECO:0000256" key="10">
    <source>
        <dbReference type="ARBA" id="ARBA00023145"/>
    </source>
</evidence>
<comment type="similarity">
    <text evidence="3 16">Belongs to the peptidase C14A family.</text>
</comment>
<organism evidence="20 21">
    <name type="scientific">Clavelina lepadiformis</name>
    <name type="common">Light-bulb sea squirt</name>
    <name type="synonym">Ascidia lepadiformis</name>
    <dbReference type="NCBI Taxonomy" id="159417"/>
    <lineage>
        <taxon>Eukaryota</taxon>
        <taxon>Metazoa</taxon>
        <taxon>Chordata</taxon>
        <taxon>Tunicata</taxon>
        <taxon>Ascidiacea</taxon>
        <taxon>Aplousobranchia</taxon>
        <taxon>Clavelinidae</taxon>
        <taxon>Clavelina</taxon>
    </lineage>
</organism>
<comment type="caution">
    <text evidence="20">The sequence shown here is derived from an EMBL/GenBank/DDBJ whole genome shotgun (WGS) entry which is preliminary data.</text>
</comment>
<evidence type="ECO:0000313" key="21">
    <source>
        <dbReference type="Proteomes" id="UP001642483"/>
    </source>
</evidence>
<evidence type="ECO:0000313" key="20">
    <source>
        <dbReference type="EMBL" id="CAK8671577.1"/>
    </source>
</evidence>
<dbReference type="InterPro" id="IPR015917">
    <property type="entry name" value="Pept_C14A"/>
</dbReference>